<gene>
    <name evidence="6" type="ORF">MSTHT_1220</name>
</gene>
<dbReference type="GO" id="GO:0016787">
    <property type="term" value="F:hydrolase activity"/>
    <property type="evidence" value="ECO:0007669"/>
    <property type="project" value="UniProtKB-KW"/>
</dbReference>
<keyword evidence="3" id="KW-0378">Hydrolase</keyword>
<dbReference type="Proteomes" id="UP000066529">
    <property type="component" value="Chromosome"/>
</dbReference>
<evidence type="ECO:0000259" key="5">
    <source>
        <dbReference type="Pfam" id="PF17146"/>
    </source>
</evidence>
<evidence type="ECO:0000256" key="3">
    <source>
        <dbReference type="ARBA" id="ARBA00022801"/>
    </source>
</evidence>
<dbReference type="GO" id="GO:0030490">
    <property type="term" value="P:maturation of SSU-rRNA"/>
    <property type="evidence" value="ECO:0007669"/>
    <property type="project" value="TreeGrafter"/>
</dbReference>
<keyword evidence="2" id="KW-0479">Metal-binding</keyword>
<name>A0A0E3KYS8_METTT</name>
<dbReference type="GO" id="GO:0004521">
    <property type="term" value="F:RNA endonuclease activity"/>
    <property type="evidence" value="ECO:0007669"/>
    <property type="project" value="TreeGrafter"/>
</dbReference>
<reference evidence="6 7" key="1">
    <citation type="submission" date="2014-07" db="EMBL/GenBank/DDBJ databases">
        <title>Methanogenic archaea and the global carbon cycle.</title>
        <authorList>
            <person name="Henriksen J.R."/>
            <person name="Luke J."/>
            <person name="Reinhart S."/>
            <person name="Benedict M.N."/>
            <person name="Youngblut N.D."/>
            <person name="Metcalf M.E."/>
            <person name="Whitaker R.J."/>
            <person name="Metcalf W.W."/>
        </authorList>
    </citation>
    <scope>NUCLEOTIDE SEQUENCE [LARGE SCALE GENOMIC DNA]</scope>
    <source>
        <strain evidence="7">ATCC 43570 / DSM 1825 / OCM 12 / VKM B-1830 / TM-1</strain>
    </source>
</reference>
<dbReference type="STRING" id="523844.MSTHT_1220"/>
<dbReference type="InterPro" id="IPR033411">
    <property type="entry name" value="Ribonuclease_PIN"/>
</dbReference>
<keyword evidence="1" id="KW-0540">Nuclease</keyword>
<evidence type="ECO:0000313" key="7">
    <source>
        <dbReference type="Proteomes" id="UP000066529"/>
    </source>
</evidence>
<dbReference type="SUPFAM" id="SSF88723">
    <property type="entry name" value="PIN domain-like"/>
    <property type="match status" value="1"/>
</dbReference>
<dbReference type="InterPro" id="IPR039907">
    <property type="entry name" value="NOB1"/>
</dbReference>
<evidence type="ECO:0000256" key="1">
    <source>
        <dbReference type="ARBA" id="ARBA00022722"/>
    </source>
</evidence>
<organism evidence="6 7">
    <name type="scientific">Methanosarcina thermophila (strain ATCC 43570 / DSM 1825 / OCM 12 / VKM B-1830 / TM-1)</name>
    <dbReference type="NCBI Taxonomy" id="523844"/>
    <lineage>
        <taxon>Archaea</taxon>
        <taxon>Methanobacteriati</taxon>
        <taxon>Methanobacteriota</taxon>
        <taxon>Stenosarchaea group</taxon>
        <taxon>Methanomicrobia</taxon>
        <taxon>Methanosarcinales</taxon>
        <taxon>Methanosarcinaceae</taxon>
        <taxon>Methanosarcina</taxon>
    </lineage>
</organism>
<dbReference type="GO" id="GO:0030688">
    <property type="term" value="C:preribosome, small subunit precursor"/>
    <property type="evidence" value="ECO:0007669"/>
    <property type="project" value="TreeGrafter"/>
</dbReference>
<dbReference type="PATRIC" id="fig|523844.20.peg.1544"/>
<accession>A0A0E3KYS8</accession>
<dbReference type="CDD" id="cd09876">
    <property type="entry name" value="PIN_Nob1-like"/>
    <property type="match status" value="1"/>
</dbReference>
<dbReference type="Gene3D" id="3.40.50.1010">
    <property type="entry name" value="5'-nuclease"/>
    <property type="match status" value="1"/>
</dbReference>
<evidence type="ECO:0000256" key="4">
    <source>
        <dbReference type="SAM" id="MobiDB-lite"/>
    </source>
</evidence>
<feature type="compositionally biased region" description="Basic residues" evidence="4">
    <location>
        <begin position="181"/>
        <end position="192"/>
    </location>
</feature>
<dbReference type="EMBL" id="CP009501">
    <property type="protein sequence ID" value="AKB12978.1"/>
    <property type="molecule type" value="Genomic_DNA"/>
</dbReference>
<dbReference type="GO" id="GO:0046872">
    <property type="term" value="F:metal ion binding"/>
    <property type="evidence" value="ECO:0007669"/>
    <property type="project" value="UniProtKB-KW"/>
</dbReference>
<dbReference type="PANTHER" id="PTHR12814:SF2">
    <property type="entry name" value="RNA-BINDING PROTEIN NOB1"/>
    <property type="match status" value="1"/>
</dbReference>
<evidence type="ECO:0000256" key="2">
    <source>
        <dbReference type="ARBA" id="ARBA00022723"/>
    </source>
</evidence>
<dbReference type="KEGG" id="mthr:MSTHT_1220"/>
<dbReference type="HOGENOM" id="CLU_109674_1_0_2"/>
<evidence type="ECO:0000313" key="6">
    <source>
        <dbReference type="EMBL" id="AKB12978.1"/>
    </source>
</evidence>
<dbReference type="Gene3D" id="2.20.28.10">
    <property type="match status" value="1"/>
</dbReference>
<dbReference type="Pfam" id="PF17146">
    <property type="entry name" value="PIN_6"/>
    <property type="match status" value="1"/>
</dbReference>
<protein>
    <submittedName>
        <fullName evidence="6">Endoribonuclease Nob1</fullName>
    </submittedName>
</protein>
<dbReference type="InterPro" id="IPR029060">
    <property type="entry name" value="PIN-like_dom_sf"/>
</dbReference>
<dbReference type="AlphaFoldDB" id="A0A0E3KYS8"/>
<feature type="region of interest" description="Disordered" evidence="4">
    <location>
        <begin position="181"/>
        <end position="201"/>
    </location>
</feature>
<proteinExistence type="predicted"/>
<dbReference type="PANTHER" id="PTHR12814">
    <property type="entry name" value="RNA-BINDING PROTEIN NOB1"/>
    <property type="match status" value="1"/>
</dbReference>
<feature type="domain" description="Ribonuclease PIN" evidence="5">
    <location>
        <begin position="34"/>
        <end position="118"/>
    </location>
</feature>
<sequence>MSANKIDTALPRYNSGRNQLYTKREKRRKMTCYIADSAVFIMGNYDLDSSLIITVPSVANELKSKDAELRFDLAKERGLRVEWPDPEIVKEVQKMAELTRDSEELSKTDIEILSKALEYRGRCILLTDDYAVQNVAVQLGIDVKPIAQKKIKDIIIWHKQCIGCRKFFDKGDICPICGSPLKKKRKRSRKEKSHPDLKKKT</sequence>